<evidence type="ECO:0000313" key="2">
    <source>
        <dbReference type="Proteomes" id="UP000054630"/>
    </source>
</evidence>
<organism evidence="1 2">
    <name type="scientific">Trichinella nelsoni</name>
    <dbReference type="NCBI Taxonomy" id="6336"/>
    <lineage>
        <taxon>Eukaryota</taxon>
        <taxon>Metazoa</taxon>
        <taxon>Ecdysozoa</taxon>
        <taxon>Nematoda</taxon>
        <taxon>Enoplea</taxon>
        <taxon>Dorylaimia</taxon>
        <taxon>Trichinellida</taxon>
        <taxon>Trichinellidae</taxon>
        <taxon>Trichinella</taxon>
    </lineage>
</organism>
<dbReference type="AlphaFoldDB" id="A0A0V0SFY1"/>
<dbReference type="Proteomes" id="UP000054630">
    <property type="component" value="Unassembled WGS sequence"/>
</dbReference>
<sequence length="60" mass="7005">MDYLRKVHGTHYFVLPKRFENCNSTSFDINPFECRATDRNLNLITRLISSGIKRASICKI</sequence>
<proteinExistence type="predicted"/>
<accession>A0A0V0SFY1</accession>
<keyword evidence="2" id="KW-1185">Reference proteome</keyword>
<protein>
    <submittedName>
        <fullName evidence="1">Uncharacterized protein</fullName>
    </submittedName>
</protein>
<evidence type="ECO:0000313" key="1">
    <source>
        <dbReference type="EMBL" id="KRX25588.1"/>
    </source>
</evidence>
<comment type="caution">
    <text evidence="1">The sequence shown here is derived from an EMBL/GenBank/DDBJ whole genome shotgun (WGS) entry which is preliminary data.</text>
</comment>
<name>A0A0V0SFY1_9BILA</name>
<gene>
    <name evidence="1" type="ORF">T07_15236</name>
</gene>
<reference evidence="1 2" key="1">
    <citation type="submission" date="2015-01" db="EMBL/GenBank/DDBJ databases">
        <title>Evolution of Trichinella species and genotypes.</title>
        <authorList>
            <person name="Korhonen P.K."/>
            <person name="Edoardo P."/>
            <person name="Giuseppe L.R."/>
            <person name="Gasser R.B."/>
        </authorList>
    </citation>
    <scope>NUCLEOTIDE SEQUENCE [LARGE SCALE GENOMIC DNA]</scope>
    <source>
        <strain evidence="1">ISS37</strain>
    </source>
</reference>
<dbReference type="EMBL" id="JYDL01000011">
    <property type="protein sequence ID" value="KRX25588.1"/>
    <property type="molecule type" value="Genomic_DNA"/>
</dbReference>